<reference evidence="1 2" key="1">
    <citation type="submission" date="2013-06" db="EMBL/GenBank/DDBJ databases">
        <authorList>
            <person name="Weinstock G."/>
            <person name="Sodergren E."/>
            <person name="Lobos E.A."/>
            <person name="Fulton L."/>
            <person name="Fulton R."/>
            <person name="Courtney L."/>
            <person name="Fronick C."/>
            <person name="O'Laughlin M."/>
            <person name="Godfrey J."/>
            <person name="Wilson R.M."/>
            <person name="Miner T."/>
            <person name="Farmer C."/>
            <person name="Delehaunty K."/>
            <person name="Cordes M."/>
            <person name="Minx P."/>
            <person name="Tomlinson C."/>
            <person name="Chen J."/>
            <person name="Wollam A."/>
            <person name="Pepin K.H."/>
            <person name="Bhonagiri V."/>
            <person name="Zhang X."/>
            <person name="Warren W."/>
            <person name="Mitreva M."/>
            <person name="Mardis E.R."/>
            <person name="Wilson R.K."/>
        </authorList>
    </citation>
    <scope>NUCLEOTIDE SEQUENCE [LARGE SCALE GENOMIC DNA]</scope>
    <source>
        <strain evidence="1 2">W1703</strain>
    </source>
</reference>
<dbReference type="Proteomes" id="UP000016617">
    <property type="component" value="Unassembled WGS sequence"/>
</dbReference>
<evidence type="ECO:0000313" key="1">
    <source>
        <dbReference type="EMBL" id="ERJ79066.1"/>
    </source>
</evidence>
<proteinExistence type="predicted"/>
<accession>U2IYN4</accession>
<dbReference type="HOGENOM" id="CLU_185192_0_0_9"/>
<name>U2IYN4_9STRE</name>
<sequence length="91" mass="10345">MAGTQSELDKKVLKVAQELSEMLVNHKYDESWEKAGELNGLLKKSGEELTLPSYMVDMLRNHVKSYYYQNNAIKKAHTAMSAIGHKLGEFK</sequence>
<dbReference type="OrthoDB" id="2242576at2"/>
<dbReference type="EMBL" id="AWVA01000005">
    <property type="protein sequence ID" value="ERJ79066.1"/>
    <property type="molecule type" value="Genomic_DNA"/>
</dbReference>
<comment type="caution">
    <text evidence="1">The sequence shown here is derived from an EMBL/GenBank/DDBJ whole genome shotgun (WGS) entry which is preliminary data.</text>
</comment>
<dbReference type="AlphaFoldDB" id="U2IYN4"/>
<dbReference type="PATRIC" id="fig|1227275.3.peg.60"/>
<organism evidence="1 2">
    <name type="scientific">Streptococcus sobrinus W1703</name>
    <dbReference type="NCBI Taxonomy" id="1227275"/>
    <lineage>
        <taxon>Bacteria</taxon>
        <taxon>Bacillati</taxon>
        <taxon>Bacillota</taxon>
        <taxon>Bacilli</taxon>
        <taxon>Lactobacillales</taxon>
        <taxon>Streptococcaceae</taxon>
        <taxon>Streptococcus</taxon>
    </lineage>
</organism>
<evidence type="ECO:0008006" key="3">
    <source>
        <dbReference type="Google" id="ProtNLM"/>
    </source>
</evidence>
<dbReference type="RefSeq" id="WP_021674037.1">
    <property type="nucleotide sequence ID" value="NZ_KI259718.1"/>
</dbReference>
<protein>
    <recommendedName>
        <fullName evidence="3">Enterocin A Immunity</fullName>
    </recommendedName>
</protein>
<gene>
    <name evidence="1" type="ORF">HMPREF1557_00066</name>
</gene>
<evidence type="ECO:0000313" key="2">
    <source>
        <dbReference type="Proteomes" id="UP000016617"/>
    </source>
</evidence>